<dbReference type="Pfam" id="PF04782">
    <property type="entry name" value="DUF632"/>
    <property type="match status" value="1"/>
</dbReference>
<dbReference type="EMBL" id="JRKL02004702">
    <property type="protein sequence ID" value="KAF3951952.1"/>
    <property type="molecule type" value="Genomic_DNA"/>
</dbReference>
<feature type="compositionally biased region" description="Polar residues" evidence="1">
    <location>
        <begin position="413"/>
        <end position="426"/>
    </location>
</feature>
<comment type="caution">
    <text evidence="4">The sequence shown here is derived from an EMBL/GenBank/DDBJ whole genome shotgun (WGS) entry which is preliminary data.</text>
</comment>
<evidence type="ECO:0000313" key="4">
    <source>
        <dbReference type="EMBL" id="KAF3951952.1"/>
    </source>
</evidence>
<feature type="domain" description="DUF630" evidence="3">
    <location>
        <begin position="1"/>
        <end position="59"/>
    </location>
</feature>
<feature type="domain" description="DUF632" evidence="2">
    <location>
        <begin position="337"/>
        <end position="661"/>
    </location>
</feature>
<dbReference type="PANTHER" id="PTHR21450:SF3">
    <property type="entry name" value="DUF630 FAMILY PROTEIN (DUF630 AND DUF632)"/>
    <property type="match status" value="1"/>
</dbReference>
<proteinExistence type="predicted"/>
<keyword evidence="5" id="KW-1185">Reference proteome</keyword>
<feature type="region of interest" description="Disordered" evidence="1">
    <location>
        <begin position="397"/>
        <end position="426"/>
    </location>
</feature>
<dbReference type="InterPro" id="IPR006868">
    <property type="entry name" value="DUF630"/>
</dbReference>
<gene>
    <name evidence="4" type="ORF">CMV_022444</name>
</gene>
<evidence type="ECO:0000259" key="3">
    <source>
        <dbReference type="Pfam" id="PF04783"/>
    </source>
</evidence>
<dbReference type="OrthoDB" id="663995at2759"/>
<protein>
    <submittedName>
        <fullName evidence="4">Uncharacterized protein</fullName>
    </submittedName>
</protein>
<dbReference type="Pfam" id="PF04783">
    <property type="entry name" value="DUF630"/>
    <property type="match status" value="1"/>
</dbReference>
<feature type="compositionally biased region" description="Acidic residues" evidence="1">
    <location>
        <begin position="256"/>
        <end position="281"/>
    </location>
</feature>
<feature type="compositionally biased region" description="Low complexity" evidence="1">
    <location>
        <begin position="397"/>
        <end position="406"/>
    </location>
</feature>
<dbReference type="PANTHER" id="PTHR21450">
    <property type="entry name" value="PROTEIN ALTERED PHOSPHATE STARVATION RESPONSE 1"/>
    <property type="match status" value="1"/>
</dbReference>
<organism evidence="4 5">
    <name type="scientific">Castanea mollissima</name>
    <name type="common">Chinese chestnut</name>
    <dbReference type="NCBI Taxonomy" id="60419"/>
    <lineage>
        <taxon>Eukaryota</taxon>
        <taxon>Viridiplantae</taxon>
        <taxon>Streptophyta</taxon>
        <taxon>Embryophyta</taxon>
        <taxon>Tracheophyta</taxon>
        <taxon>Spermatophyta</taxon>
        <taxon>Magnoliopsida</taxon>
        <taxon>eudicotyledons</taxon>
        <taxon>Gunneridae</taxon>
        <taxon>Pentapetalae</taxon>
        <taxon>rosids</taxon>
        <taxon>fabids</taxon>
        <taxon>Fagales</taxon>
        <taxon>Fagaceae</taxon>
        <taxon>Castanea</taxon>
    </lineage>
</organism>
<feature type="compositionally biased region" description="Basic and acidic residues" evidence="1">
    <location>
        <begin position="233"/>
        <end position="242"/>
    </location>
</feature>
<reference evidence="4" key="1">
    <citation type="submission" date="2020-03" db="EMBL/GenBank/DDBJ databases">
        <title>Castanea mollissima Vanexum genome sequencing.</title>
        <authorList>
            <person name="Staton M."/>
        </authorList>
    </citation>
    <scope>NUCLEOTIDE SEQUENCE</scope>
    <source>
        <tissue evidence="4">Leaf</tissue>
    </source>
</reference>
<sequence length="826" mass="93392">MGCSTSKLDDEEVVQLCKDRKRFIKQAVEHRSRFASGHLAYIQSLKRVSAALRDYIEGDEPREFLLDSFITPPFTPIKKTSPGFITISSKSLSGTPIQSRPNSRLKVNYLRSGGEPAVLVEERPQSPETVRVETYSPMHHYGIDGFFASQSSPMNPSIFSYSPNNRPNIPPASPQSSQWDFFWNPFSSLDYYGYPTRNSLDQTVMDDDIRGLRQVREEEGIPDLEEETEHEESDNKVNVTEERAKVDLNCTREEVIVEDIDEDEDDDEDEEEATDSEDENDHDVQGLQSHRTSIEVAKARAARQVKTSNQETAVDNQEAKEETPGFTVYVNRRPTSMVEVVKDLETQFNTICDSATAVSAILEASRAQYSSTSNELSARKMLNPVALFRSASSRSSSSRFLANSSGSKDEGYESNSDFSDENSMFSGSHQSTLDRLYAWEKKLYEEVRSGERVRIAYEKKCNQLRYQDVKGDDPSVVDKTRVAIRDLHTQIKVSIHSVEAVSKRIETLRDEELQPQLFELVRGLASMWKVMAECHQTQKRTLDEAKLLLAGTPSKKRSSMSVTTEPQRLARSAINLESELRNWRDCFEQWITSQRSYVHALTGWLLRCVRSDPDTSRAPFSPRRSSVCLPIFGPCIQWSNFLDNIHETKVLDGLDFFAAGMGSLYAQQLREDSHRTPFGSKRFGAGLSEDSGGNMEMVEVGQVDEAMNAEKMAEVAIKVLCAGMSVAMSSLTEFASCSAEGYAELVQQWEKKTKLQHSSGGVEITERNLGFVTVNLLPQQFSADHVRFLDTNRREKGHINLVVEWRQRVQLECQKLVENGPPIRRL</sequence>
<evidence type="ECO:0000313" key="5">
    <source>
        <dbReference type="Proteomes" id="UP000737018"/>
    </source>
</evidence>
<dbReference type="Proteomes" id="UP000737018">
    <property type="component" value="Unassembled WGS sequence"/>
</dbReference>
<dbReference type="AlphaFoldDB" id="A0A8J4QI00"/>
<dbReference type="InterPro" id="IPR006867">
    <property type="entry name" value="DUF632"/>
</dbReference>
<feature type="compositionally biased region" description="Acidic residues" evidence="1">
    <location>
        <begin position="220"/>
        <end position="232"/>
    </location>
</feature>
<accession>A0A8J4QI00</accession>
<name>A0A8J4QI00_9ROSI</name>
<evidence type="ECO:0000256" key="1">
    <source>
        <dbReference type="SAM" id="MobiDB-lite"/>
    </source>
</evidence>
<feature type="region of interest" description="Disordered" evidence="1">
    <location>
        <begin position="256"/>
        <end position="289"/>
    </location>
</feature>
<feature type="region of interest" description="Disordered" evidence="1">
    <location>
        <begin position="218"/>
        <end position="242"/>
    </location>
</feature>
<evidence type="ECO:0000259" key="2">
    <source>
        <dbReference type="Pfam" id="PF04782"/>
    </source>
</evidence>